<dbReference type="InterPro" id="IPR003672">
    <property type="entry name" value="CobN/Mg_chltase"/>
</dbReference>
<evidence type="ECO:0000313" key="12">
    <source>
        <dbReference type="EMBL" id="TNJ37853.1"/>
    </source>
</evidence>
<proteinExistence type="inferred from homology"/>
<keyword evidence="6" id="KW-0067">ATP-binding</keyword>
<keyword evidence="4 12" id="KW-0436">Ligase</keyword>
<reference evidence="12 13" key="1">
    <citation type="submission" date="2019-05" db="EMBL/GenBank/DDBJ databases">
        <title>Draft Whole-Genome sequence of the green sulfur bacterium Prosthecochloris vibrioformis DSM 260.</title>
        <authorList>
            <person name="Meyer T.E."/>
            <person name="Kyndt J.A."/>
        </authorList>
    </citation>
    <scope>NUCLEOTIDE SEQUENCE [LARGE SCALE GENOMIC DNA]</scope>
    <source>
        <strain evidence="12 13">DSM 260</strain>
    </source>
</reference>
<dbReference type="GO" id="GO:0015995">
    <property type="term" value="P:chlorophyll biosynthetic process"/>
    <property type="evidence" value="ECO:0007669"/>
    <property type="project" value="UniProtKB-KW"/>
</dbReference>
<dbReference type="PANTHER" id="PTHR44119:SF1">
    <property type="entry name" value="MAGNESIUM-CHELATASE SUBUNIT CHLH, CHLOROPLASTIC"/>
    <property type="match status" value="1"/>
</dbReference>
<dbReference type="EC" id="6.6.1.1" evidence="2"/>
<gene>
    <name evidence="12" type="ORF">FGF68_01355</name>
</gene>
<dbReference type="NCBIfam" id="NF009140">
    <property type="entry name" value="PRK12493.1"/>
    <property type="match status" value="1"/>
</dbReference>
<dbReference type="InterPro" id="IPR011771">
    <property type="entry name" value="BchH"/>
</dbReference>
<evidence type="ECO:0000259" key="11">
    <source>
        <dbReference type="Pfam" id="PF11965"/>
    </source>
</evidence>
<comment type="catalytic activity">
    <reaction evidence="9">
        <text>protoporphyrin IX + Mg(2+) + ATP + H2O = Mg-protoporphyrin IX + ADP + phosphate + 3 H(+)</text>
        <dbReference type="Rhea" id="RHEA:13961"/>
        <dbReference type="ChEBI" id="CHEBI:15377"/>
        <dbReference type="ChEBI" id="CHEBI:15378"/>
        <dbReference type="ChEBI" id="CHEBI:18420"/>
        <dbReference type="ChEBI" id="CHEBI:30616"/>
        <dbReference type="ChEBI" id="CHEBI:43474"/>
        <dbReference type="ChEBI" id="CHEBI:57306"/>
        <dbReference type="ChEBI" id="CHEBI:60492"/>
        <dbReference type="ChEBI" id="CHEBI:456216"/>
        <dbReference type="EC" id="6.6.1.1"/>
    </reaction>
</comment>
<comment type="caution">
    <text evidence="12">The sequence shown here is derived from an EMBL/GenBank/DDBJ whole genome shotgun (WGS) entry which is preliminary data.</text>
</comment>
<dbReference type="RefSeq" id="WP_139626076.1">
    <property type="nucleotide sequence ID" value="NZ_VDCI01000001.1"/>
</dbReference>
<keyword evidence="5" id="KW-0547">Nucleotide-binding</keyword>
<evidence type="ECO:0000313" key="13">
    <source>
        <dbReference type="Proteomes" id="UP000309544"/>
    </source>
</evidence>
<protein>
    <recommendedName>
        <fullName evidence="2">magnesium chelatase</fullName>
        <ecNumber evidence="2">6.6.1.1</ecNumber>
    </recommendedName>
</protein>
<accession>A0A5C4S2Y8</accession>
<sequence>MRFLFLTMEATNSSALQRAAATLNRTYGTRLEVTVITIGLSKSPQVWSRLEGMIATSDFIFGSMLFSEEIVRPLERMLANASCPVCIITSNPALLAHTRLGRFSLGKDDDPGKKKTVFTQWADKFKPKHQHGESQRQLAMVRNLSRLLKHLPGKARDIHTFIAAHQFWLNGSEENMQRFIALLAIRYGNGFDRKLPLQDPLFYPDTGLWHPDAPEPFTSVREFRKWQQPGQDKETTGCILVLCMRATILSRNTEHIKALVTACENKGLDTLVAYSGGLDFRTAINAFIAQDNPAKLSPDLLVNATGFSLVGGPAESRPGEAIEALTKVGIPYINLLQLSFQTISEWRSGNMGLTPLQTALSLAVPELDGAIEPHVFAGTPEGSDRTLPLQQEVEAITERLASHISLRRKPNAEKNIAIVLFNFPPNLGNAGTAALLDVFESLYRLLEAMKADGYIVDLPADSSTLRNLVTEGNRNIYGTDGNVAAHLNVQEYRRIAPWYHEIEKFWGDAPGELLNDGSRFHILGCRLGNIFIGQQPSFGYERDPMRLLMAKDAAPNHGFAAFYSWLEHTLEADAVIHFGTHGALEFMPGKQAGLAVGCWPKRLIGSLPNFYYYSVNNPSEAAIAKRRSFATILSYLTPPLEQAGLYRELRTIRDLIDSWYGSRDAAILDDIEKTASHIELPPPEEGEHSEERINRLGALLYELEERMIPLGLHVIGKQPEPEELLDQLTLLASHARPELDNRSLLELVCEARGYDASELRRQADSNHGASEEWKTAMNTVREAVRRFIGTLPPEARTAAEQSRMLEATYPVRKTEANAWLQKAGTGKGADLESFWQFIQRLILGCIADREIPAMLEALSGRYIEPSPSSDLVRNPEIVPTGRNTHSLDPFRMPTTHAIAQGRQTAESLLEQGEGSQGSMPESIAIVLWGTDNMKSGGEGIAQALALIGAEPLQDELGKISSVRLIPLEELQRPRIDVVVTISGIFRDLLSHQTVLLDKAVRLAAEAEEPPELNFIRKHVDAECRECDIPREKAASRIFANAPGSYGANVNHLIESSSWQESQELADTFINRKSFAVNGRGEWEECPDVLTSALRNVSMTFQNIDSYEMGISDIDHYYEYLGGVSKTVEVLSGSKPRVMVGDIDGLGKRQNISKLEEMVSLEARTKLLNPKWYESMLEHGYEGVREIESRLSNTYGWSATAGAVQNWTYRQFNETYLRDPAMLERLKTLNPHATMSMTGRLLEANSRGFWETDRETIEELKELYADLESRVEGLHMEE</sequence>
<dbReference type="Pfam" id="PF11965">
    <property type="entry name" value="DUF3479"/>
    <property type="match status" value="1"/>
</dbReference>
<feature type="domain" description="Magnesium chelatase subunit H N-terminal" evidence="11">
    <location>
        <begin position="2"/>
        <end position="162"/>
    </location>
</feature>
<evidence type="ECO:0000256" key="1">
    <source>
        <dbReference type="ARBA" id="ARBA00010851"/>
    </source>
</evidence>
<evidence type="ECO:0000256" key="4">
    <source>
        <dbReference type="ARBA" id="ARBA00022598"/>
    </source>
</evidence>
<dbReference type="GO" id="GO:0015979">
    <property type="term" value="P:photosynthesis"/>
    <property type="evidence" value="ECO:0007669"/>
    <property type="project" value="UniProtKB-KW"/>
</dbReference>
<dbReference type="AlphaFoldDB" id="A0A5C4S2Y8"/>
<keyword evidence="13" id="KW-1185">Reference proteome</keyword>
<dbReference type="NCBIfam" id="TIGR02025">
    <property type="entry name" value="BchH"/>
    <property type="match status" value="1"/>
</dbReference>
<organism evidence="12 13">
    <name type="scientific">Prosthecochloris vibrioformis</name>
    <name type="common">Chlorobium vibrioforme</name>
    <dbReference type="NCBI Taxonomy" id="1098"/>
    <lineage>
        <taxon>Bacteria</taxon>
        <taxon>Pseudomonadati</taxon>
        <taxon>Chlorobiota</taxon>
        <taxon>Chlorobiia</taxon>
        <taxon>Chlorobiales</taxon>
        <taxon>Chlorobiaceae</taxon>
        <taxon>Prosthecochloris</taxon>
    </lineage>
</organism>
<keyword evidence="3" id="KW-0602">Photosynthesis</keyword>
<evidence type="ECO:0000256" key="9">
    <source>
        <dbReference type="ARBA" id="ARBA00048693"/>
    </source>
</evidence>
<dbReference type="PANTHER" id="PTHR44119">
    <property type="entry name" value="MAGNESIUM-CHELATASE SUBUNIT CHLH, CHLOROPLASTIC"/>
    <property type="match status" value="1"/>
</dbReference>
<dbReference type="GO" id="GO:0005524">
    <property type="term" value="F:ATP binding"/>
    <property type="evidence" value="ECO:0007669"/>
    <property type="project" value="UniProtKB-KW"/>
</dbReference>
<evidence type="ECO:0000259" key="10">
    <source>
        <dbReference type="Pfam" id="PF02514"/>
    </source>
</evidence>
<evidence type="ECO:0000256" key="7">
    <source>
        <dbReference type="ARBA" id="ARBA00023171"/>
    </source>
</evidence>
<evidence type="ECO:0000256" key="3">
    <source>
        <dbReference type="ARBA" id="ARBA00022531"/>
    </source>
</evidence>
<evidence type="ECO:0000256" key="8">
    <source>
        <dbReference type="ARBA" id="ARBA00023444"/>
    </source>
</evidence>
<evidence type="ECO:0000256" key="2">
    <source>
        <dbReference type="ARBA" id="ARBA00012825"/>
    </source>
</evidence>
<dbReference type="InterPro" id="IPR022571">
    <property type="entry name" value="Mg_chelatase_H_N"/>
</dbReference>
<feature type="domain" description="CobN/magnesium chelatase" evidence="10">
    <location>
        <begin position="165"/>
        <end position="1256"/>
    </location>
</feature>
<comment type="similarity">
    <text evidence="1">Belongs to the Mg-chelatase subunit H family.</text>
</comment>
<dbReference type="Proteomes" id="UP000309544">
    <property type="component" value="Unassembled WGS sequence"/>
</dbReference>
<dbReference type="EMBL" id="VDCI01000001">
    <property type="protein sequence ID" value="TNJ37853.1"/>
    <property type="molecule type" value="Genomic_DNA"/>
</dbReference>
<name>A0A5C4S2Y8_PROVB</name>
<dbReference type="Pfam" id="PF02514">
    <property type="entry name" value="CobN-Mg_chel"/>
    <property type="match status" value="1"/>
</dbReference>
<dbReference type="GO" id="GO:0016851">
    <property type="term" value="F:magnesium chelatase activity"/>
    <property type="evidence" value="ECO:0007669"/>
    <property type="project" value="UniProtKB-EC"/>
</dbReference>
<evidence type="ECO:0000256" key="6">
    <source>
        <dbReference type="ARBA" id="ARBA00022840"/>
    </source>
</evidence>
<comment type="pathway">
    <text evidence="8">Porphyrin-containing compound metabolism.</text>
</comment>
<keyword evidence="7" id="KW-0149">Chlorophyll biosynthesis</keyword>
<evidence type="ECO:0000256" key="5">
    <source>
        <dbReference type="ARBA" id="ARBA00022741"/>
    </source>
</evidence>
<dbReference type="CDD" id="cd10150">
    <property type="entry name" value="CobN_like"/>
    <property type="match status" value="1"/>
</dbReference>